<dbReference type="EMBL" id="LAZR01004870">
    <property type="protein sequence ID" value="KKN04866.1"/>
    <property type="molecule type" value="Genomic_DNA"/>
</dbReference>
<reference evidence="1" key="1">
    <citation type="journal article" date="2015" name="Nature">
        <title>Complex archaea that bridge the gap between prokaryotes and eukaryotes.</title>
        <authorList>
            <person name="Spang A."/>
            <person name="Saw J.H."/>
            <person name="Jorgensen S.L."/>
            <person name="Zaremba-Niedzwiedzka K."/>
            <person name="Martijn J."/>
            <person name="Lind A.E."/>
            <person name="van Eijk R."/>
            <person name="Schleper C."/>
            <person name="Guy L."/>
            <person name="Ettema T.J."/>
        </authorList>
    </citation>
    <scope>NUCLEOTIDE SEQUENCE</scope>
</reference>
<protein>
    <submittedName>
        <fullName evidence="1">Uncharacterized protein</fullName>
    </submittedName>
</protein>
<gene>
    <name evidence="1" type="ORF">LCGC14_1093210</name>
</gene>
<sequence length="788" mass="83137">MWILASFTREGVPVTGLSPTVVVRDVDTGILVINGASMNETGDGFYSYDFSGYNPSNDYAVICDSVTLSGTERYSYGSSGEYNNVLDSIESTVGVVDVATLLIRKIHTNRLELADGDTGNWVLYNDDAITPLLTFDVSDKDGNVIVQQPNTPSQRSDAAGVISGSLTPDIYMRKSVYDSDDDGVINAAENVSDGVYVSTASGIKYAVDNSHLPCILGTKCINESAIGDQLVVKYDAATDSLIYGIPSVSGTINHNELLNLDNDDHSQYILVDGSRAFTGHIQANASGTLDIGSLALPFRDLYLTGSSLYINGDKVLFMSGNDLVIDSPSGNVVISGGVDLSNADIQHGDLDGLSDNDHTQYVTGVSGSTPLRAGGQTIGFDSTVIDHDTLTNYAANEHIAEASIDHGSITGLADIADHASYIVLDGTRAFTGNIQANASGTLDIGSASLPFKDLYLTGTSLYMNENKVLSMDGDDVVLDAPNGSVIADNIVSAGINWTMQTGPTTNSYNSVCYGNGLFVAVASTGSTNRIATSPDGINWTLRTSPVDNEWYSVCYGNGLFVAVSSTGSSTDRVMTSPDGINWTSRVSAADYNWRGVCYGNGLFVAVAYTGSGSNVMTSPDGINWTLRSITSSSWLAVAYGNGLFVAVSQSGTQQIATSPDGINWTNRGKPSSNAWWSVVYGNGLFVAVAYTGTNTRVMTSPDGITWTAGTTPADINWRGLAYGNGLFVSVSSGGDSNGIMTSPDGITWTLRTNSGANTWYDVCYADGIFVAVGRSSDRMMTSGKTESN</sequence>
<dbReference type="SUPFAM" id="SSF75005">
    <property type="entry name" value="Arabinanase/levansucrase/invertase"/>
    <property type="match status" value="1"/>
</dbReference>
<accession>A0A0F9PUX7</accession>
<comment type="caution">
    <text evidence="1">The sequence shown here is derived from an EMBL/GenBank/DDBJ whole genome shotgun (WGS) entry which is preliminary data.</text>
</comment>
<organism evidence="1">
    <name type="scientific">marine sediment metagenome</name>
    <dbReference type="NCBI Taxonomy" id="412755"/>
    <lineage>
        <taxon>unclassified sequences</taxon>
        <taxon>metagenomes</taxon>
        <taxon>ecological metagenomes</taxon>
    </lineage>
</organism>
<name>A0A0F9PUX7_9ZZZZ</name>
<dbReference type="AlphaFoldDB" id="A0A0F9PUX7"/>
<dbReference type="InterPro" id="IPR023296">
    <property type="entry name" value="Glyco_hydro_beta-prop_sf"/>
</dbReference>
<feature type="non-terminal residue" evidence="1">
    <location>
        <position position="788"/>
    </location>
</feature>
<proteinExistence type="predicted"/>
<evidence type="ECO:0000313" key="1">
    <source>
        <dbReference type="EMBL" id="KKN04866.1"/>
    </source>
</evidence>